<gene>
    <name evidence="1" type="ORF">GWO68_12060</name>
</gene>
<protein>
    <submittedName>
        <fullName evidence="1">DUF4905 domain-containing protein</fullName>
    </submittedName>
</protein>
<dbReference type="Proteomes" id="UP000478546">
    <property type="component" value="Unassembled WGS sequence"/>
</dbReference>
<reference evidence="1 2" key="1">
    <citation type="submission" date="2020-01" db="EMBL/GenBank/DDBJ databases">
        <authorList>
            <person name="Kim M.K."/>
        </authorList>
    </citation>
    <scope>NUCLEOTIDE SEQUENCE [LARGE SCALE GENOMIC DNA]</scope>
    <source>
        <strain evidence="1 2">BT213</strain>
    </source>
</reference>
<accession>A0A6B2HAV6</accession>
<name>A0A6B2HAV6_9BACT</name>
<evidence type="ECO:0000313" key="2">
    <source>
        <dbReference type="Proteomes" id="UP000478546"/>
    </source>
</evidence>
<dbReference type="Pfam" id="PF16248">
    <property type="entry name" value="DUF4905"/>
    <property type="match status" value="1"/>
</dbReference>
<keyword evidence="2" id="KW-1185">Reference proteome</keyword>
<proteinExistence type="predicted"/>
<dbReference type="AlphaFoldDB" id="A0A6B2HAV6"/>
<dbReference type="InterPro" id="IPR032595">
    <property type="entry name" value="DUF4905"/>
</dbReference>
<sequence>MWRMRLDAATGLMALEVRDADLLLADFYSLETGPFTLSKLPLPAAKNWWLGLEDVHQGLLLLHGYGDRQTGQHKGIMAYSSQNGNLQWQQPELAFYGVTADGILALDLQDQKLTLLHPQTGTILPENMSLEGGANAVAAYNLTRSQACTYPMLYLAGELYFTQVQDFLRDKLSAAAVAGIEYAETEQHIVVSFYTETAAGKLDNMLCVFDLHGELQLQQRIAHGLSGIGSDTFIIFNHNLYFIQQRTILVVYSLS</sequence>
<dbReference type="EMBL" id="JAAEAA010000014">
    <property type="protein sequence ID" value="NDK56654.1"/>
    <property type="molecule type" value="Genomic_DNA"/>
</dbReference>
<organism evidence="1 2">
    <name type="scientific">Pontibacter fetidus</name>
    <dbReference type="NCBI Taxonomy" id="2700082"/>
    <lineage>
        <taxon>Bacteria</taxon>
        <taxon>Pseudomonadati</taxon>
        <taxon>Bacteroidota</taxon>
        <taxon>Cytophagia</taxon>
        <taxon>Cytophagales</taxon>
        <taxon>Hymenobacteraceae</taxon>
        <taxon>Pontibacter</taxon>
    </lineage>
</organism>
<evidence type="ECO:0000313" key="1">
    <source>
        <dbReference type="EMBL" id="NDK56654.1"/>
    </source>
</evidence>
<comment type="caution">
    <text evidence="1">The sequence shown here is derived from an EMBL/GenBank/DDBJ whole genome shotgun (WGS) entry which is preliminary data.</text>
</comment>